<dbReference type="GO" id="GO:0005524">
    <property type="term" value="F:ATP binding"/>
    <property type="evidence" value="ECO:0007669"/>
    <property type="project" value="UniProtKB-KW"/>
</dbReference>
<dbReference type="InterPro" id="IPR032524">
    <property type="entry name" value="ABC_tran_C"/>
</dbReference>
<dbReference type="SMART" id="SM00382">
    <property type="entry name" value="AAA"/>
    <property type="match status" value="2"/>
</dbReference>
<dbReference type="CDD" id="cd03221">
    <property type="entry name" value="ABCF_EF-3"/>
    <property type="match status" value="2"/>
</dbReference>
<dbReference type="PROSITE" id="PS50893">
    <property type="entry name" value="ABC_TRANSPORTER_2"/>
    <property type="match status" value="2"/>
</dbReference>
<accession>A0A1N6EDH4</accession>
<keyword evidence="7" id="KW-1185">Reference proteome</keyword>
<dbReference type="STRING" id="536979.SAMN04488055_1508"/>
<dbReference type="Pfam" id="PF12848">
    <property type="entry name" value="ABC_tran_Xtn"/>
    <property type="match status" value="1"/>
</dbReference>
<feature type="region of interest" description="Disordered" evidence="4">
    <location>
        <begin position="547"/>
        <end position="572"/>
    </location>
</feature>
<dbReference type="EMBL" id="FSRA01000001">
    <property type="protein sequence ID" value="SIN81064.1"/>
    <property type="molecule type" value="Genomic_DNA"/>
</dbReference>
<sequence>MYYLCAFNSNLSMLIALQDITFEFGARTIIKDSSLHIIPGDRIGLIGLNGTGKSTLLRIINGEYSISKGSVNKIRNLSLGFFNQDLLSFETDDSILNVGMTAFSEALKVEKELEELTEKLEHSQDEATLHAYSDKLHEFDILDGYNIRHKTATVLEGLGFTTADLERPYNQFSGGWRMRVLLARIILQKPDVLMLDEPTNHLDLPSIEWLEKYLSNYDGAVIIVSHDRYFLDRMVNKVVELYQQELHHYAGNYSDYEEEKVMRRELQQRAYENQQDYIKQQERFIERFKAKASKAAQAQSIAKRLDKIERIEQTDSGPSKIRMNFSVDKMPGKILCTLENVSKSFGSNTILKNTSAEINRGDKIALIGANGKGKSTLLRVIAGTEPFEGNRIPGHNVVTSFYAQHQLEALHMDNEILEELKGVGSGRTEVELRTLLGCFLFQGDDVFKKIRILSGGEKARVALGKVIIGQANFLLLDEPTNHLDMNSVEMLIDALGKYEGSLVLVSHDRYFVSKTANKIWEIVDGEIKEFKGNYTEWEEWKKRQALAAAPPKAEKKSPPIAQPVQAPQKTSIDKDLKRELQKQQKQAQQLEEQISKLKEQLKQLEADMANPDVYGDKQKFRNTEDAYKKANTDLTKANAEYEEVFEKVMELEEKMNG</sequence>
<dbReference type="PROSITE" id="PS00211">
    <property type="entry name" value="ABC_TRANSPORTER_1"/>
    <property type="match status" value="2"/>
</dbReference>
<proteinExistence type="predicted"/>
<dbReference type="GO" id="GO:0016887">
    <property type="term" value="F:ATP hydrolysis activity"/>
    <property type="evidence" value="ECO:0007669"/>
    <property type="project" value="InterPro"/>
</dbReference>
<evidence type="ECO:0000256" key="3">
    <source>
        <dbReference type="SAM" id="Coils"/>
    </source>
</evidence>
<evidence type="ECO:0000313" key="7">
    <source>
        <dbReference type="Proteomes" id="UP000185003"/>
    </source>
</evidence>
<keyword evidence="2 6" id="KW-0067">ATP-binding</keyword>
<dbReference type="InterPro" id="IPR037118">
    <property type="entry name" value="Val-tRNA_synth_C_sf"/>
</dbReference>
<dbReference type="InterPro" id="IPR003439">
    <property type="entry name" value="ABC_transporter-like_ATP-bd"/>
</dbReference>
<organism evidence="6 7">
    <name type="scientific">Chitinophaga niabensis</name>
    <dbReference type="NCBI Taxonomy" id="536979"/>
    <lineage>
        <taxon>Bacteria</taxon>
        <taxon>Pseudomonadati</taxon>
        <taxon>Bacteroidota</taxon>
        <taxon>Chitinophagia</taxon>
        <taxon>Chitinophagales</taxon>
        <taxon>Chitinophagaceae</taxon>
        <taxon>Chitinophaga</taxon>
    </lineage>
</organism>
<keyword evidence="1" id="KW-0547">Nucleotide-binding</keyword>
<dbReference type="AlphaFoldDB" id="A0A1N6EDH4"/>
<evidence type="ECO:0000256" key="4">
    <source>
        <dbReference type="SAM" id="MobiDB-lite"/>
    </source>
</evidence>
<evidence type="ECO:0000256" key="2">
    <source>
        <dbReference type="ARBA" id="ARBA00022840"/>
    </source>
</evidence>
<evidence type="ECO:0000259" key="5">
    <source>
        <dbReference type="PROSITE" id="PS50893"/>
    </source>
</evidence>
<dbReference type="Gene3D" id="3.40.50.300">
    <property type="entry name" value="P-loop containing nucleotide triphosphate hydrolases"/>
    <property type="match status" value="2"/>
</dbReference>
<dbReference type="InterPro" id="IPR017871">
    <property type="entry name" value="ABC_transporter-like_CS"/>
</dbReference>
<feature type="coiled-coil region" evidence="3">
    <location>
        <begin position="573"/>
        <end position="654"/>
    </location>
</feature>
<dbReference type="InterPro" id="IPR003593">
    <property type="entry name" value="AAA+_ATPase"/>
</dbReference>
<dbReference type="FunFam" id="3.40.50.300:FF:000011">
    <property type="entry name" value="Putative ABC transporter ATP-binding component"/>
    <property type="match status" value="1"/>
</dbReference>
<name>A0A1N6EDH4_9BACT</name>
<dbReference type="Gene3D" id="1.10.287.380">
    <property type="entry name" value="Valyl-tRNA synthetase, C-terminal domain"/>
    <property type="match status" value="1"/>
</dbReference>
<dbReference type="Proteomes" id="UP000185003">
    <property type="component" value="Unassembled WGS sequence"/>
</dbReference>
<feature type="domain" description="ABC transporter" evidence="5">
    <location>
        <begin position="15"/>
        <end position="268"/>
    </location>
</feature>
<keyword evidence="3" id="KW-0175">Coiled coil</keyword>
<gene>
    <name evidence="6" type="ORF">SAMN04488055_1508</name>
</gene>
<protein>
    <submittedName>
        <fullName evidence="6">ATP-binding cassette, subfamily F, member 3</fullName>
    </submittedName>
</protein>
<dbReference type="PANTHER" id="PTHR42855">
    <property type="entry name" value="ABC TRANSPORTER ATP-BINDING SUBUNIT"/>
    <property type="match status" value="1"/>
</dbReference>
<dbReference type="SUPFAM" id="SSF52540">
    <property type="entry name" value="P-loop containing nucleoside triphosphate hydrolases"/>
    <property type="match status" value="2"/>
</dbReference>
<dbReference type="InterPro" id="IPR027417">
    <property type="entry name" value="P-loop_NTPase"/>
</dbReference>
<dbReference type="InterPro" id="IPR032781">
    <property type="entry name" value="ABC_tran_Xtn"/>
</dbReference>
<evidence type="ECO:0000313" key="6">
    <source>
        <dbReference type="EMBL" id="SIN81064.1"/>
    </source>
</evidence>
<evidence type="ECO:0000256" key="1">
    <source>
        <dbReference type="ARBA" id="ARBA00022741"/>
    </source>
</evidence>
<feature type="domain" description="ABC transporter" evidence="5">
    <location>
        <begin position="336"/>
        <end position="549"/>
    </location>
</feature>
<dbReference type="InterPro" id="IPR051309">
    <property type="entry name" value="ABCF_ATPase"/>
</dbReference>
<dbReference type="Pfam" id="PF16326">
    <property type="entry name" value="ABC_tran_CTD"/>
    <property type="match status" value="1"/>
</dbReference>
<dbReference type="PANTHER" id="PTHR42855:SF2">
    <property type="entry name" value="DRUG RESISTANCE ABC TRANSPORTER,ATP-BINDING PROTEIN"/>
    <property type="match status" value="1"/>
</dbReference>
<reference evidence="7" key="1">
    <citation type="submission" date="2016-11" db="EMBL/GenBank/DDBJ databases">
        <authorList>
            <person name="Varghese N."/>
            <person name="Submissions S."/>
        </authorList>
    </citation>
    <scope>NUCLEOTIDE SEQUENCE [LARGE SCALE GENOMIC DNA]</scope>
    <source>
        <strain evidence="7">DSM 24787</strain>
    </source>
</reference>
<dbReference type="NCBIfam" id="NF000355">
    <property type="entry name" value="ribo_prot_ABC_F"/>
    <property type="match status" value="1"/>
</dbReference>
<dbReference type="Pfam" id="PF00005">
    <property type="entry name" value="ABC_tran"/>
    <property type="match status" value="2"/>
</dbReference>